<dbReference type="Proteomes" id="UP000829401">
    <property type="component" value="Chromosome"/>
</dbReference>
<dbReference type="STRING" id="1356854.N007_07045"/>
<dbReference type="InterPro" id="IPR050625">
    <property type="entry name" value="ParA/MinD_ATPase"/>
</dbReference>
<dbReference type="Pfam" id="PF10609">
    <property type="entry name" value="ParA"/>
    <property type="match status" value="1"/>
</dbReference>
<name>T0BQE6_ALIAG</name>
<protein>
    <submittedName>
        <fullName evidence="1">AAA family ATPase</fullName>
    </submittedName>
</protein>
<sequence length="303" mass="32525">MNDQAARLRARMQHALGDSLDARPRESVAKVIAVGSGKGGVGKSNFCVNFGMGLAREGVRVLIMDTDVGFANIEVLLNVTPSHSLLDALSGRRLADIVEHSVYGLSFISGGNGLFDSSTLSVEDYGRLLAQLHELSVLYDIVLLDCGAGVNEVSRQLISASDELILVTTPEPTSMTDAYAFMKLLVQRSALPPTRVVVNRASSFAAAKRSAETLMSVTTRFLDVNIEALGYILEDAVVSEAVMRQVPVVAHAEKSRAASCYLQVATNFVRRDVVTPRVGVSGFFERLLGLRSRKGGRDSGHSA</sequence>
<dbReference type="GO" id="GO:0009898">
    <property type="term" value="C:cytoplasmic side of plasma membrane"/>
    <property type="evidence" value="ECO:0007669"/>
    <property type="project" value="TreeGrafter"/>
</dbReference>
<organism evidence="1 2">
    <name type="scientific">Alicyclobacillus acidoterrestris (strain ATCC 49025 / DSM 3922 / CIP 106132 / NCIMB 13137 / GD3B)</name>
    <dbReference type="NCBI Taxonomy" id="1356854"/>
    <lineage>
        <taxon>Bacteria</taxon>
        <taxon>Bacillati</taxon>
        <taxon>Bacillota</taxon>
        <taxon>Bacilli</taxon>
        <taxon>Bacillales</taxon>
        <taxon>Alicyclobacillaceae</taxon>
        <taxon>Alicyclobacillus</taxon>
    </lineage>
</organism>
<dbReference type="RefSeq" id="WP_021296446.1">
    <property type="nucleotide sequence ID" value="NZ_AURB01000129.1"/>
</dbReference>
<dbReference type="AlphaFoldDB" id="T0BQE6"/>
<accession>T0BQE6</accession>
<dbReference type="PIRSF" id="PIRSF003092">
    <property type="entry name" value="MinD"/>
    <property type="match status" value="1"/>
</dbReference>
<proteinExistence type="predicted"/>
<dbReference type="GO" id="GO:0005524">
    <property type="term" value="F:ATP binding"/>
    <property type="evidence" value="ECO:0007669"/>
    <property type="project" value="TreeGrafter"/>
</dbReference>
<dbReference type="GO" id="GO:0016887">
    <property type="term" value="F:ATP hydrolysis activity"/>
    <property type="evidence" value="ECO:0007669"/>
    <property type="project" value="TreeGrafter"/>
</dbReference>
<dbReference type="InterPro" id="IPR033756">
    <property type="entry name" value="YlxH/NBP35"/>
</dbReference>
<evidence type="ECO:0000313" key="2">
    <source>
        <dbReference type="Proteomes" id="UP000829401"/>
    </source>
</evidence>
<dbReference type="eggNOG" id="COG0455">
    <property type="taxonomic scope" value="Bacteria"/>
</dbReference>
<gene>
    <name evidence="1" type="ORF">K1I37_10175</name>
</gene>
<dbReference type="EMBL" id="CP080467">
    <property type="protein sequence ID" value="UNO47121.1"/>
    <property type="molecule type" value="Genomic_DNA"/>
</dbReference>
<dbReference type="GO" id="GO:0051782">
    <property type="term" value="P:negative regulation of cell division"/>
    <property type="evidence" value="ECO:0007669"/>
    <property type="project" value="TreeGrafter"/>
</dbReference>
<accession>A0A9E7CWV2</accession>
<dbReference type="Gene3D" id="3.40.50.300">
    <property type="entry name" value="P-loop containing nucleotide triphosphate hydrolases"/>
    <property type="match status" value="1"/>
</dbReference>
<dbReference type="PANTHER" id="PTHR43384:SF4">
    <property type="entry name" value="CELLULOSE BIOSYNTHESIS PROTEIN BCSQ-RELATED"/>
    <property type="match status" value="1"/>
</dbReference>
<dbReference type="KEGG" id="aaco:K1I37_10175"/>
<dbReference type="SUPFAM" id="SSF52540">
    <property type="entry name" value="P-loop containing nucleoside triphosphate hydrolases"/>
    <property type="match status" value="1"/>
</dbReference>
<dbReference type="OrthoDB" id="9816297at2"/>
<reference evidence="2" key="1">
    <citation type="journal article" date="2022" name="G3 (Bethesda)">
        <title>Unveiling the complete genome sequence of Alicyclobacillus acidoterrestris DSM 3922T, a taint-producing strain.</title>
        <authorList>
            <person name="Leonardo I.C."/>
            <person name="Barreto Crespo M.T."/>
            <person name="Gaspar F.B."/>
        </authorList>
    </citation>
    <scope>NUCLEOTIDE SEQUENCE [LARGE SCALE GENOMIC DNA]</scope>
    <source>
        <strain evidence="2">DSM 3922</strain>
    </source>
</reference>
<dbReference type="PANTHER" id="PTHR43384">
    <property type="entry name" value="SEPTUM SITE-DETERMINING PROTEIN MIND HOMOLOG, CHLOROPLASTIC-RELATED"/>
    <property type="match status" value="1"/>
</dbReference>
<evidence type="ECO:0000313" key="1">
    <source>
        <dbReference type="EMBL" id="UNO47121.1"/>
    </source>
</evidence>
<dbReference type="InterPro" id="IPR025501">
    <property type="entry name" value="MinD_FleN"/>
</dbReference>
<dbReference type="GO" id="GO:0005829">
    <property type="term" value="C:cytosol"/>
    <property type="evidence" value="ECO:0007669"/>
    <property type="project" value="TreeGrafter"/>
</dbReference>
<dbReference type="InterPro" id="IPR027417">
    <property type="entry name" value="P-loop_NTPase"/>
</dbReference>
<keyword evidence="2" id="KW-1185">Reference proteome</keyword>